<feature type="compositionally biased region" description="Low complexity" evidence="1">
    <location>
        <begin position="277"/>
        <end position="311"/>
    </location>
</feature>
<feature type="region of interest" description="Disordered" evidence="1">
    <location>
        <begin position="100"/>
        <end position="224"/>
    </location>
</feature>
<gene>
    <name evidence="3" type="ORF">PAC_01582</name>
</gene>
<sequence length="850" mass="86432">MLLPPVSGFTLLGAFISITLAATTSGVSNKPSGTSLVDTTSSKSSLSRILSSSPSSSVVKSTAASPTSSSVKPSSSKGIVSSVPSSSSFSTAIRVTPSAQPSSSVESSLSKAPASSSQISSSSSVPKTTSLSSKSSLSTAPASSSQISSSSSAPRTTSLSSKSSSVQPSLSSISSTKSSSITPSSTTSSSITSSATTAPLTSRPSASSSATKTTSTSSGSLTTTVSGGATIVVAAGVIVVGGPGGGTIIVNGVASTVAAGVTEIAGQPNSENDPKTSQDLTTTTSPTSSQSKSSSSSTKSSTSSSVSPTSSCLLYQDPGYPAPDDGDTQGGLGDFNKRDPNLLGRSVAGRIALPDSHPKLEKRRGEFMVFSNPRGPTCTISATISQPLYPGPAAITRMEALPTGDSGRNEALFQTAKWWFVGRQDCGALPSFTSVGTNALPTAGSNNAAVAVGGNIAPLVNVDHVWELKFLNDFLGSQLSSSSFDCDDLNAVFMANDQARPTGATPQSRLQTVFDQLPGNEFPDFAGMLASTNNIKGTIFTPGGLGLLKPKNSLLKTADAALFTLQDIYIAFSMCNDPAVAQLFRNTNTRIFEAFQGIDDVITNGCLTRKANGAPISATFASAFSTFMDQRISTANSEAFAFATSLVSRNLATATGTVATAVARFTNSPLFTASNFAFNFDLKYTGTTPLKMRSLFERAEACDARSSSSSSSAATKTTASASVSTTSIPIATASSTTTTAPAASVAPGPGGGNNCQQVSETFTPDPSRQLSIRANPSQEGLGVDLEALYNSCTDSTGDYILQLTSSADQNMLVQWLGLSFQVAVGQTCILQGTSPGICTTSTTVGSVLQS</sequence>
<feature type="chain" id="PRO_5012092154" evidence="2">
    <location>
        <begin position="22"/>
        <end position="850"/>
    </location>
</feature>
<keyword evidence="2" id="KW-0732">Signal</keyword>
<protein>
    <submittedName>
        <fullName evidence="3">Uncharacterized protein</fullName>
    </submittedName>
</protein>
<feature type="region of interest" description="Disordered" evidence="1">
    <location>
        <begin position="57"/>
        <end position="85"/>
    </location>
</feature>
<dbReference type="EMBL" id="FJOG01000002">
    <property type="protein sequence ID" value="CZR51705.1"/>
    <property type="molecule type" value="Genomic_DNA"/>
</dbReference>
<evidence type="ECO:0000256" key="2">
    <source>
        <dbReference type="SAM" id="SignalP"/>
    </source>
</evidence>
<proteinExistence type="predicted"/>
<evidence type="ECO:0000313" key="3">
    <source>
        <dbReference type="EMBL" id="CZR51705.1"/>
    </source>
</evidence>
<dbReference type="OrthoDB" id="3257981at2759"/>
<dbReference type="Proteomes" id="UP000184330">
    <property type="component" value="Unassembled WGS sequence"/>
</dbReference>
<feature type="region of interest" description="Disordered" evidence="1">
    <location>
        <begin position="265"/>
        <end position="341"/>
    </location>
</feature>
<feature type="signal peptide" evidence="2">
    <location>
        <begin position="1"/>
        <end position="21"/>
    </location>
</feature>
<feature type="region of interest" description="Disordered" evidence="1">
    <location>
        <begin position="738"/>
        <end position="766"/>
    </location>
</feature>
<dbReference type="STRING" id="576137.A0A1L7WG01"/>
<dbReference type="AlphaFoldDB" id="A0A1L7WG01"/>
<name>A0A1L7WG01_9HELO</name>
<organism evidence="3 4">
    <name type="scientific">Phialocephala subalpina</name>
    <dbReference type="NCBI Taxonomy" id="576137"/>
    <lineage>
        <taxon>Eukaryota</taxon>
        <taxon>Fungi</taxon>
        <taxon>Dikarya</taxon>
        <taxon>Ascomycota</taxon>
        <taxon>Pezizomycotina</taxon>
        <taxon>Leotiomycetes</taxon>
        <taxon>Helotiales</taxon>
        <taxon>Mollisiaceae</taxon>
        <taxon>Phialocephala</taxon>
        <taxon>Phialocephala fortinii species complex</taxon>
    </lineage>
</organism>
<feature type="compositionally biased region" description="Polar residues" evidence="1">
    <location>
        <begin position="754"/>
        <end position="766"/>
    </location>
</feature>
<keyword evidence="4" id="KW-1185">Reference proteome</keyword>
<accession>A0A1L7WG01</accession>
<evidence type="ECO:0000313" key="4">
    <source>
        <dbReference type="Proteomes" id="UP000184330"/>
    </source>
</evidence>
<evidence type="ECO:0000256" key="1">
    <source>
        <dbReference type="SAM" id="MobiDB-lite"/>
    </source>
</evidence>
<reference evidence="3 4" key="1">
    <citation type="submission" date="2016-03" db="EMBL/GenBank/DDBJ databases">
        <authorList>
            <person name="Ploux O."/>
        </authorList>
    </citation>
    <scope>NUCLEOTIDE SEQUENCE [LARGE SCALE GENOMIC DNA]</scope>
    <source>
        <strain evidence="3 4">UAMH 11012</strain>
    </source>
</reference>